<dbReference type="GO" id="GO:0006313">
    <property type="term" value="P:DNA transposition"/>
    <property type="evidence" value="ECO:0007669"/>
    <property type="project" value="InterPro"/>
</dbReference>
<sequence>MKASKQYLRFCGIDMAKQKHVACIIDQDGQYLLRPKSIRNDADGFQQILNCLKQTGRTKSILTGMEATGHYWYSLHDFLTRQGYTVAVLNPIQTAQQAKQAIRKCKTDKYDAFHIANLLRTGQHKAAVIPGELAMTCRQITRLRYRIVKQGAMIKQLVNSRLHPAWPEYEGLFSNKFGTTSMKLLQTASTPKELMQLDPDDLSELIHKASRGRFGPAQT</sequence>
<name>A0A0F8ZVC2_9ZZZZ</name>
<comment type="caution">
    <text evidence="2">The sequence shown here is derived from an EMBL/GenBank/DDBJ whole genome shotgun (WGS) entry which is preliminary data.</text>
</comment>
<gene>
    <name evidence="2" type="ORF">LCGC14_2989680</name>
</gene>
<proteinExistence type="predicted"/>
<protein>
    <recommendedName>
        <fullName evidence="1">Transposase IS110-like N-terminal domain-containing protein</fullName>
    </recommendedName>
</protein>
<organism evidence="2">
    <name type="scientific">marine sediment metagenome</name>
    <dbReference type="NCBI Taxonomy" id="412755"/>
    <lineage>
        <taxon>unclassified sequences</taxon>
        <taxon>metagenomes</taxon>
        <taxon>ecological metagenomes</taxon>
    </lineage>
</organism>
<dbReference type="InterPro" id="IPR047650">
    <property type="entry name" value="Transpos_IS110"/>
</dbReference>
<dbReference type="PANTHER" id="PTHR33055">
    <property type="entry name" value="TRANSPOSASE FOR INSERTION SEQUENCE ELEMENT IS1111A"/>
    <property type="match status" value="1"/>
</dbReference>
<dbReference type="Pfam" id="PF01548">
    <property type="entry name" value="DEDD_Tnp_IS110"/>
    <property type="match status" value="1"/>
</dbReference>
<dbReference type="GO" id="GO:0003677">
    <property type="term" value="F:DNA binding"/>
    <property type="evidence" value="ECO:0007669"/>
    <property type="project" value="InterPro"/>
</dbReference>
<feature type="domain" description="Transposase IS110-like N-terminal" evidence="1">
    <location>
        <begin position="11"/>
        <end position="162"/>
    </location>
</feature>
<dbReference type="AlphaFoldDB" id="A0A0F8ZVC2"/>
<dbReference type="EMBL" id="LAZR01061278">
    <property type="protein sequence ID" value="KKK63896.1"/>
    <property type="molecule type" value="Genomic_DNA"/>
</dbReference>
<evidence type="ECO:0000313" key="2">
    <source>
        <dbReference type="EMBL" id="KKK63896.1"/>
    </source>
</evidence>
<reference evidence="2" key="1">
    <citation type="journal article" date="2015" name="Nature">
        <title>Complex archaea that bridge the gap between prokaryotes and eukaryotes.</title>
        <authorList>
            <person name="Spang A."/>
            <person name="Saw J.H."/>
            <person name="Jorgensen S.L."/>
            <person name="Zaremba-Niedzwiedzka K."/>
            <person name="Martijn J."/>
            <person name="Lind A.E."/>
            <person name="van Eijk R."/>
            <person name="Schleper C."/>
            <person name="Guy L."/>
            <person name="Ettema T.J."/>
        </authorList>
    </citation>
    <scope>NUCLEOTIDE SEQUENCE</scope>
</reference>
<dbReference type="InterPro" id="IPR002525">
    <property type="entry name" value="Transp_IS110-like_N"/>
</dbReference>
<feature type="non-terminal residue" evidence="2">
    <location>
        <position position="219"/>
    </location>
</feature>
<dbReference type="GO" id="GO:0004803">
    <property type="term" value="F:transposase activity"/>
    <property type="evidence" value="ECO:0007669"/>
    <property type="project" value="InterPro"/>
</dbReference>
<accession>A0A0F8ZVC2</accession>
<dbReference type="PANTHER" id="PTHR33055:SF13">
    <property type="entry name" value="TRANSPOSASE"/>
    <property type="match status" value="1"/>
</dbReference>
<evidence type="ECO:0000259" key="1">
    <source>
        <dbReference type="Pfam" id="PF01548"/>
    </source>
</evidence>